<reference evidence="10" key="1">
    <citation type="submission" date="2024-02" db="EMBL/GenBank/DDBJ databases">
        <authorList>
            <consortium name="Clinical and Environmental Microbiology Branch: Whole genome sequencing antimicrobial resistance pathogens in the healthcare setting"/>
        </authorList>
    </citation>
    <scope>NUCLEOTIDE SEQUENCE</scope>
    <source>
        <strain evidence="10">2020GO-00142</strain>
    </source>
</reference>
<evidence type="ECO:0000256" key="5">
    <source>
        <dbReference type="ARBA" id="ARBA00035640"/>
    </source>
</evidence>
<feature type="domain" description="Translocator protein BipB-like C-terminal" evidence="9">
    <location>
        <begin position="298"/>
        <end position="594"/>
    </location>
</feature>
<keyword evidence="4 6" id="KW-0175">Coiled coil</keyword>
<sequence>MASMTNITSDRIGLVKVFQQGVNPLEMGENIAKAVLSMEVACEELTSNEQMKRSKLESQPQLQEPKKGVNARVSMLEAFSSIRKILGENNINELRNQLHQLNIESEALKQQGESLLNSFSESTKKLETKKQEVASIKQAVEKVETRLNKLTVTQNQLQTDIDDNTQQQNAVNKELVTAQSNLSSLAKEPRTAETLSKFHQLTQLVNTLTSELAHLQEKGQQLILQRNDVTAQMSQVEAELAVLSPQLEDAYKVLTGLAQSADSDRSVLNNFIDTAPRPVEVDGEKWENTLALLTMLTASLKKAMNEDSIRSMKEQEEVMAKISEASRKDSEKKAKEAEEAQHKADAANKAASCASKIFSYVMLAVSVIATVATFGAAAPLTLAVAAIGIAISVTDIVLEETGNASLMQMLATEISNVVTDMLVSFGMSAEEAKKIGSIVGMVVAAVAFLALSLVSMSSFVKNIANTVKTVAKVAANSLKTVVKSTVKAITNTIINLVKKLLSKIKTLGKAADDMVVLTKLTKLTDAAEELQSTVKTANQVAKKARDIKNIAKAADRTHEQADSAKSAAKNVNKINEQTDGIKDTVKTVDKMHQQADSVKDTVKVVDNAADRIDDVADIVDTGKKLGKQSLLASRVEVGAKGAGVATSVTSTVTVGALRLEGAAQLRELKKLFAKMMMNDEIIKVLDELLESLIKMLSKQYEVFNHLFTDTLTSLKQSNDRKASAINLSNYA</sequence>
<dbReference type="Gene3D" id="1.20.120.330">
    <property type="entry name" value="Nucleotidyltransferases domain 2"/>
    <property type="match status" value="1"/>
</dbReference>
<feature type="transmembrane region" description="Helical" evidence="8">
    <location>
        <begin position="357"/>
        <end position="374"/>
    </location>
</feature>
<dbReference type="AlphaFoldDB" id="A0AAI9I0B8"/>
<feature type="coiled-coil region" evidence="6">
    <location>
        <begin position="520"/>
        <end position="547"/>
    </location>
</feature>
<organism evidence="10">
    <name type="scientific">Providencia stuartii</name>
    <dbReference type="NCBI Taxonomy" id="588"/>
    <lineage>
        <taxon>Bacteria</taxon>
        <taxon>Pseudomonadati</taxon>
        <taxon>Pseudomonadota</taxon>
        <taxon>Gammaproteobacteria</taxon>
        <taxon>Enterobacterales</taxon>
        <taxon>Morganellaceae</taxon>
        <taxon>Providencia</taxon>
    </lineage>
</organism>
<evidence type="ECO:0000259" key="9">
    <source>
        <dbReference type="Pfam" id="PF04888"/>
    </source>
</evidence>
<dbReference type="EMBL" id="AAZDVE040000018">
    <property type="protein sequence ID" value="EMP9433416.1"/>
    <property type="molecule type" value="Genomic_DNA"/>
</dbReference>
<evidence type="ECO:0000256" key="6">
    <source>
        <dbReference type="SAM" id="Coils"/>
    </source>
</evidence>
<feature type="coiled-coil region" evidence="6">
    <location>
        <begin position="84"/>
        <end position="160"/>
    </location>
</feature>
<dbReference type="Pfam" id="PF04888">
    <property type="entry name" value="SseC"/>
    <property type="match status" value="1"/>
</dbReference>
<gene>
    <name evidence="10" type="primary">sctE</name>
    <name evidence="10" type="ORF">JRA39_002485</name>
</gene>
<comment type="caution">
    <text evidence="10">The sequence shown here is derived from an EMBL/GenBank/DDBJ whole genome shotgun (WGS) entry which is preliminary data.</text>
</comment>
<feature type="region of interest" description="Disordered" evidence="7">
    <location>
        <begin position="323"/>
        <end position="345"/>
    </location>
</feature>
<feature type="transmembrane region" description="Helical" evidence="8">
    <location>
        <begin position="435"/>
        <end position="454"/>
    </location>
</feature>
<evidence type="ECO:0000256" key="4">
    <source>
        <dbReference type="ARBA" id="ARBA00023054"/>
    </source>
</evidence>
<dbReference type="PANTHER" id="PTHR32083">
    <property type="entry name" value="CILIA AND FLAGELLA-ASSOCIATED PROTEIN 58-RELATED"/>
    <property type="match status" value="1"/>
</dbReference>
<evidence type="ECO:0000256" key="1">
    <source>
        <dbReference type="ARBA" id="ARBA00004301"/>
    </source>
</evidence>
<accession>A0AAI9I0B8</accession>
<keyword evidence="2" id="KW-1043">Host membrane</keyword>
<keyword evidence="8" id="KW-0812">Transmembrane</keyword>
<feature type="region of interest" description="Disordered" evidence="7">
    <location>
        <begin position="47"/>
        <end position="68"/>
    </location>
</feature>
<evidence type="ECO:0000256" key="3">
    <source>
        <dbReference type="ARBA" id="ARBA00023026"/>
    </source>
</evidence>
<keyword evidence="8" id="KW-0472">Membrane</keyword>
<protein>
    <submittedName>
        <fullName evidence="10">Type III secretion system translocon subunit SctE</fullName>
    </submittedName>
</protein>
<keyword evidence="8" id="KW-1133">Transmembrane helix</keyword>
<comment type="similarity">
    <text evidence="5">Belongs to the SctE/SipB/YopB family.</text>
</comment>
<name>A0AAI9I0B8_PROST</name>
<evidence type="ECO:0000313" key="10">
    <source>
        <dbReference type="EMBL" id="EMP9433416.1"/>
    </source>
</evidence>
<proteinExistence type="inferred from homology"/>
<dbReference type="GO" id="GO:0033644">
    <property type="term" value="C:host cell membrane"/>
    <property type="evidence" value="ECO:0007669"/>
    <property type="project" value="UniProtKB-SubCell"/>
</dbReference>
<comment type="subcellular location">
    <subcellularLocation>
        <location evidence="1">Host membrane</location>
        <topology evidence="1">Multi-pass membrane protein</topology>
    </subcellularLocation>
</comment>
<evidence type="ECO:0000256" key="2">
    <source>
        <dbReference type="ARBA" id="ARBA00022870"/>
    </source>
</evidence>
<evidence type="ECO:0000256" key="7">
    <source>
        <dbReference type="SAM" id="MobiDB-lite"/>
    </source>
</evidence>
<dbReference type="SUPFAM" id="SSF90257">
    <property type="entry name" value="Myosin rod fragments"/>
    <property type="match status" value="1"/>
</dbReference>
<feature type="transmembrane region" description="Helical" evidence="8">
    <location>
        <begin position="410"/>
        <end position="429"/>
    </location>
</feature>
<keyword evidence="3" id="KW-0843">Virulence</keyword>
<evidence type="ECO:0000256" key="8">
    <source>
        <dbReference type="SAM" id="Phobius"/>
    </source>
</evidence>
<dbReference type="InterPro" id="IPR006972">
    <property type="entry name" value="BipB-like_C"/>
</dbReference>